<feature type="domain" description="Isochorismatase-like" evidence="2">
    <location>
        <begin position="23"/>
        <end position="194"/>
    </location>
</feature>
<proteinExistence type="predicted"/>
<comment type="caution">
    <text evidence="3">The sequence shown here is derived from an EMBL/GenBank/DDBJ whole genome shotgun (WGS) entry which is preliminary data.</text>
</comment>
<organism evidence="3 4">
    <name type="scientific">Curtobacterium flaccumfaciens</name>
    <dbReference type="NCBI Taxonomy" id="2035"/>
    <lineage>
        <taxon>Bacteria</taxon>
        <taxon>Bacillati</taxon>
        <taxon>Actinomycetota</taxon>
        <taxon>Actinomycetes</taxon>
        <taxon>Micrococcales</taxon>
        <taxon>Microbacteriaceae</taxon>
        <taxon>Curtobacterium</taxon>
    </lineage>
</organism>
<dbReference type="Gene3D" id="3.40.50.850">
    <property type="entry name" value="Isochorismatase-like"/>
    <property type="match status" value="1"/>
</dbReference>
<protein>
    <submittedName>
        <fullName evidence="3">Maleamate amidohydrolase</fullName>
    </submittedName>
</protein>
<evidence type="ECO:0000313" key="4">
    <source>
        <dbReference type="Proteomes" id="UP000295764"/>
    </source>
</evidence>
<evidence type="ECO:0000313" key="3">
    <source>
        <dbReference type="EMBL" id="TDN42237.1"/>
    </source>
</evidence>
<accession>A0A4R6DCJ1</accession>
<evidence type="ECO:0000256" key="1">
    <source>
        <dbReference type="ARBA" id="ARBA00022801"/>
    </source>
</evidence>
<reference evidence="3 4" key="1">
    <citation type="submission" date="2019-03" db="EMBL/GenBank/DDBJ databases">
        <title>Genomic analyses of the natural microbiome of Caenorhabditis elegans.</title>
        <authorList>
            <person name="Samuel B."/>
        </authorList>
    </citation>
    <scope>NUCLEOTIDE SEQUENCE [LARGE SCALE GENOMIC DNA]</scope>
    <source>
        <strain evidence="3 4">JUb65</strain>
    </source>
</reference>
<sequence>MTDDHDDYVSAGYTGALQPGRRAALVVVDPVNAYVDPTCGLYAGVEEPVERMRKLTAAARDAGVHVAVTTMALSADGSNAGVFFRKVPALAAYLPGTTTGAFIEGLAPVDGDTLVPKQYPSAFFGTSLAADLVARGVDTLFIAGLSTSGCIRATATDAMQHGFVPIVVREAVGDRLPSVHEANLFDIAAKIGEVWGIDRVLEHWRAAAERRSDPEQRSPEQRSAA</sequence>
<dbReference type="InterPro" id="IPR036380">
    <property type="entry name" value="Isochorismatase-like_sf"/>
</dbReference>
<dbReference type="OrthoDB" id="4832958at2"/>
<keyword evidence="1 3" id="KW-0378">Hydrolase</keyword>
<dbReference type="InterPro" id="IPR000868">
    <property type="entry name" value="Isochorismatase-like_dom"/>
</dbReference>
<dbReference type="RefSeq" id="WP_133520882.1">
    <property type="nucleotide sequence ID" value="NZ_SNVW01000013.1"/>
</dbReference>
<evidence type="ECO:0000259" key="2">
    <source>
        <dbReference type="Pfam" id="PF00857"/>
    </source>
</evidence>
<dbReference type="PANTHER" id="PTHR43540:SF1">
    <property type="entry name" value="ISOCHORISMATASE HYDROLASE"/>
    <property type="match status" value="1"/>
</dbReference>
<dbReference type="AlphaFoldDB" id="A0A4R6DCJ1"/>
<name>A0A4R6DCJ1_9MICO</name>
<dbReference type="GO" id="GO:0016787">
    <property type="term" value="F:hydrolase activity"/>
    <property type="evidence" value="ECO:0007669"/>
    <property type="project" value="UniProtKB-KW"/>
</dbReference>
<dbReference type="Pfam" id="PF00857">
    <property type="entry name" value="Isochorismatase"/>
    <property type="match status" value="1"/>
</dbReference>
<dbReference type="PANTHER" id="PTHR43540">
    <property type="entry name" value="PEROXYUREIDOACRYLATE/UREIDOACRYLATE AMIDOHYDROLASE-RELATED"/>
    <property type="match status" value="1"/>
</dbReference>
<dbReference type="SUPFAM" id="SSF52499">
    <property type="entry name" value="Isochorismatase-like hydrolases"/>
    <property type="match status" value="1"/>
</dbReference>
<dbReference type="EMBL" id="SNVW01000013">
    <property type="protein sequence ID" value="TDN42237.1"/>
    <property type="molecule type" value="Genomic_DNA"/>
</dbReference>
<dbReference type="STRING" id="2035.RU06_15205"/>
<gene>
    <name evidence="3" type="ORF">EDF64_11314</name>
</gene>
<dbReference type="Proteomes" id="UP000295764">
    <property type="component" value="Unassembled WGS sequence"/>
</dbReference>
<dbReference type="InterPro" id="IPR050272">
    <property type="entry name" value="Isochorismatase-like_hydrls"/>
</dbReference>